<dbReference type="InterPro" id="IPR040596">
    <property type="entry name" value="RNase_II_C_S1"/>
</dbReference>
<dbReference type="Gene3D" id="2.40.50.140">
    <property type="entry name" value="Nucleic acid-binding proteins"/>
    <property type="match status" value="1"/>
</dbReference>
<evidence type="ECO:0000313" key="2">
    <source>
        <dbReference type="EMBL" id="SCY30792.1"/>
    </source>
</evidence>
<proteinExistence type="predicted"/>
<protein>
    <submittedName>
        <fullName evidence="2">Exoribonuclease-2</fullName>
    </submittedName>
</protein>
<dbReference type="InterPro" id="IPR012340">
    <property type="entry name" value="NA-bd_OB-fold"/>
</dbReference>
<evidence type="ECO:0000313" key="3">
    <source>
        <dbReference type="Proteomes" id="UP000183104"/>
    </source>
</evidence>
<feature type="domain" description="RNB" evidence="1">
    <location>
        <begin position="231"/>
        <end position="503"/>
    </location>
</feature>
<dbReference type="PANTHER" id="PTHR23355:SF42">
    <property type="entry name" value="RIBONUCLEASE II, CHLOROPLASTIC_MITOCHONDRIAL"/>
    <property type="match status" value="1"/>
</dbReference>
<dbReference type="Pfam" id="PF18614">
    <property type="entry name" value="RNase_II_C_S1"/>
    <property type="match status" value="1"/>
</dbReference>
<dbReference type="STRING" id="381306.AN478_02920"/>
<dbReference type="GO" id="GO:0003723">
    <property type="term" value="F:RNA binding"/>
    <property type="evidence" value="ECO:0007669"/>
    <property type="project" value="InterPro"/>
</dbReference>
<dbReference type="Pfam" id="PF23161">
    <property type="entry name" value="HTH_RNase_II"/>
    <property type="match status" value="1"/>
</dbReference>
<dbReference type="Proteomes" id="UP000183104">
    <property type="component" value="Unassembled WGS sequence"/>
</dbReference>
<dbReference type="AlphaFoldDB" id="A0A0P9CQH4"/>
<dbReference type="GO" id="GO:0000175">
    <property type="term" value="F:3'-5'-RNA exonuclease activity"/>
    <property type="evidence" value="ECO:0007669"/>
    <property type="project" value="TreeGrafter"/>
</dbReference>
<accession>A0A0P9CQH4</accession>
<dbReference type="InterPro" id="IPR050180">
    <property type="entry name" value="RNR_Ribonuclease"/>
</dbReference>
<reference evidence="3" key="1">
    <citation type="submission" date="2016-10" db="EMBL/GenBank/DDBJ databases">
        <authorList>
            <person name="Varghese N."/>
        </authorList>
    </citation>
    <scope>NUCLEOTIDE SEQUENCE [LARGE SCALE GENOMIC DNA]</scope>
    <source>
        <strain evidence="3">HL 19</strain>
    </source>
</reference>
<organism evidence="2 3">
    <name type="scientific">Thiohalorhabdus denitrificans</name>
    <dbReference type="NCBI Taxonomy" id="381306"/>
    <lineage>
        <taxon>Bacteria</taxon>
        <taxon>Pseudomonadati</taxon>
        <taxon>Pseudomonadota</taxon>
        <taxon>Gammaproteobacteria</taxon>
        <taxon>Thiohalorhabdales</taxon>
        <taxon>Thiohalorhabdaceae</taxon>
        <taxon>Thiohalorhabdus</taxon>
    </lineage>
</organism>
<dbReference type="InterPro" id="IPR056404">
    <property type="entry name" value="HTH_RNase_II"/>
</dbReference>
<dbReference type="GO" id="GO:0006402">
    <property type="term" value="P:mRNA catabolic process"/>
    <property type="evidence" value="ECO:0007669"/>
    <property type="project" value="TreeGrafter"/>
</dbReference>
<evidence type="ECO:0000259" key="1">
    <source>
        <dbReference type="SMART" id="SM00955"/>
    </source>
</evidence>
<dbReference type="Pfam" id="PF00773">
    <property type="entry name" value="RNB"/>
    <property type="match status" value="2"/>
</dbReference>
<keyword evidence="3" id="KW-1185">Reference proteome</keyword>
<dbReference type="GO" id="GO:0000932">
    <property type="term" value="C:P-body"/>
    <property type="evidence" value="ECO:0007669"/>
    <property type="project" value="TreeGrafter"/>
</dbReference>
<dbReference type="EMBL" id="FMUN01000004">
    <property type="protein sequence ID" value="SCY30792.1"/>
    <property type="molecule type" value="Genomic_DNA"/>
</dbReference>
<dbReference type="OrthoDB" id="9764149at2"/>
<dbReference type="InterPro" id="IPR001900">
    <property type="entry name" value="RNase_II/R"/>
</dbReference>
<sequence length="610" mass="66377">MTPSSPTPGNLVLYKQQPARVQDVDGDKVVLQLAEGGTKRVRPKDVAVLHPGPVADIRGLDAGAGEIEEAWEAFAGESLNLADLAELAYGEFTPATAWSSWRAVADGLLFEGEPDALVARDPDTVAAERERRETKAKAAAERKALLERLGAGRMEPGDEAELAEVERLALGTSRTSFILRELGREETAEEAHRLLLENGYWDHLANPHPARQDAPAAGAEGEVPDLAGEERQDLTHLDAWAIDDAGNTDPDDAVSLDGDRIWVHVADVGAVAPPESPLDEEARERGATLYLPDGMRTMLPPAAVERLGLGLTDPSPALSVGFRVEEDGELADIEVVPSWVRVTRLSYEEADGRMAEDPLAALAQAADRFRDRRHANGAVAFQLPEVVVRLVEGEVVIRSIQELASRRLVTELMVMAGHAVARFAQAEDLAIPFATQEPPKGEAEGEGLLWAYSLRRLMRPSRVQLSPEPHSGLGLHAYAQATSPLRRYHDLVAHQQLRAHITGGRPADRETLDQRIAGVGERVRALRRSERLSNQHYKLVYLLQRGEWQGEGVVVERQGPKGRVLVPELALETNVTLPKTTEPGAVVTLQLLGVDLPALEPRFRAEEAGG</sequence>
<dbReference type="InterPro" id="IPR036388">
    <property type="entry name" value="WH-like_DNA-bd_sf"/>
</dbReference>
<dbReference type="Gene3D" id="1.10.10.10">
    <property type="entry name" value="Winged helix-like DNA-binding domain superfamily/Winged helix DNA-binding domain"/>
    <property type="match status" value="1"/>
</dbReference>
<name>A0A0P9CQH4_9GAMM</name>
<dbReference type="SMART" id="SM00955">
    <property type="entry name" value="RNB"/>
    <property type="match status" value="1"/>
</dbReference>
<dbReference type="SUPFAM" id="SSF50249">
    <property type="entry name" value="Nucleic acid-binding proteins"/>
    <property type="match status" value="2"/>
</dbReference>
<gene>
    <name evidence="2" type="ORF">SAMN05661077_1784</name>
</gene>
<dbReference type="RefSeq" id="WP_054965123.1">
    <property type="nucleotide sequence ID" value="NZ_FMUN01000004.1"/>
</dbReference>
<dbReference type="PANTHER" id="PTHR23355">
    <property type="entry name" value="RIBONUCLEASE"/>
    <property type="match status" value="1"/>
</dbReference>